<feature type="transmembrane region" description="Helical" evidence="1">
    <location>
        <begin position="109"/>
        <end position="130"/>
    </location>
</feature>
<keyword evidence="3" id="KW-1185">Reference proteome</keyword>
<dbReference type="OMA" id="IQFIGHY"/>
<dbReference type="OrthoDB" id="2124888at2759"/>
<organism evidence="2 3">
    <name type="scientific">Orchesella cincta</name>
    <name type="common">Springtail</name>
    <name type="synonym">Podura cincta</name>
    <dbReference type="NCBI Taxonomy" id="48709"/>
    <lineage>
        <taxon>Eukaryota</taxon>
        <taxon>Metazoa</taxon>
        <taxon>Ecdysozoa</taxon>
        <taxon>Arthropoda</taxon>
        <taxon>Hexapoda</taxon>
        <taxon>Collembola</taxon>
        <taxon>Entomobryomorpha</taxon>
        <taxon>Entomobryoidea</taxon>
        <taxon>Orchesellidae</taxon>
        <taxon>Orchesellinae</taxon>
        <taxon>Orchesella</taxon>
    </lineage>
</organism>
<evidence type="ECO:0000256" key="1">
    <source>
        <dbReference type="SAM" id="Phobius"/>
    </source>
</evidence>
<protein>
    <recommendedName>
        <fullName evidence="4">Endoplasmic reticulum membrane protein C16E8.02</fullName>
    </recommendedName>
</protein>
<dbReference type="AlphaFoldDB" id="A0A1D2MR13"/>
<sequence length="191" mass="21711">MGITDLEEQFTFYASYHHAFVNQLIHIVCVWPILWTALVFTQYIPIEAPISTPVHPANIALFTALFYAAVYVVMDKKAGSLAALLVLICLITSRRFYLTAEISYGVPAWQLAVLIHVVCWIAQFVGHGVFEGRAPALLDNVTQAFVMAPFFVLLEVLFHLGYRKDMQVKLWKNVEKELARLKQKKIGKSRK</sequence>
<dbReference type="Pfam" id="PF06127">
    <property type="entry name" value="Mpo1-like"/>
    <property type="match status" value="1"/>
</dbReference>
<feature type="transmembrane region" description="Helical" evidence="1">
    <location>
        <begin position="80"/>
        <end position="97"/>
    </location>
</feature>
<feature type="transmembrane region" description="Helical" evidence="1">
    <location>
        <begin position="56"/>
        <end position="74"/>
    </location>
</feature>
<evidence type="ECO:0008006" key="4">
    <source>
        <dbReference type="Google" id="ProtNLM"/>
    </source>
</evidence>
<gene>
    <name evidence="2" type="ORF">Ocin01_11427</name>
</gene>
<name>A0A1D2MR13_ORCCI</name>
<evidence type="ECO:0000313" key="2">
    <source>
        <dbReference type="EMBL" id="ODM95244.1"/>
    </source>
</evidence>
<keyword evidence="1" id="KW-0472">Membrane</keyword>
<reference evidence="2 3" key="1">
    <citation type="journal article" date="2016" name="Genome Biol. Evol.">
        <title>Gene Family Evolution Reflects Adaptation to Soil Environmental Stressors in the Genome of the Collembolan Orchesella cincta.</title>
        <authorList>
            <person name="Faddeeva-Vakhrusheva A."/>
            <person name="Derks M.F."/>
            <person name="Anvar S.Y."/>
            <person name="Agamennone V."/>
            <person name="Suring W."/>
            <person name="Smit S."/>
            <person name="van Straalen N.M."/>
            <person name="Roelofs D."/>
        </authorList>
    </citation>
    <scope>NUCLEOTIDE SEQUENCE [LARGE SCALE GENOMIC DNA]</scope>
    <source>
        <tissue evidence="2">Mixed pool</tissue>
    </source>
</reference>
<dbReference type="GO" id="GO:0016020">
    <property type="term" value="C:membrane"/>
    <property type="evidence" value="ECO:0007669"/>
    <property type="project" value="GOC"/>
</dbReference>
<dbReference type="PANTHER" id="PTHR28026">
    <property type="entry name" value="DUF962 DOMAIN PROTEIN (AFU_ORTHOLOGUE AFUA_8G05310)"/>
    <property type="match status" value="1"/>
</dbReference>
<keyword evidence="1" id="KW-0812">Transmembrane</keyword>
<dbReference type="EMBL" id="LJIJ01000694">
    <property type="protein sequence ID" value="ODM95244.1"/>
    <property type="molecule type" value="Genomic_DNA"/>
</dbReference>
<accession>A0A1D2MR13</accession>
<dbReference type="InterPro" id="IPR009305">
    <property type="entry name" value="Mpo1-like"/>
</dbReference>
<dbReference type="GO" id="GO:0046521">
    <property type="term" value="P:sphingoid catabolic process"/>
    <property type="evidence" value="ECO:0007669"/>
    <property type="project" value="TreeGrafter"/>
</dbReference>
<dbReference type="GO" id="GO:0005783">
    <property type="term" value="C:endoplasmic reticulum"/>
    <property type="evidence" value="ECO:0007669"/>
    <property type="project" value="TreeGrafter"/>
</dbReference>
<comment type="caution">
    <text evidence="2">The sequence shown here is derived from an EMBL/GenBank/DDBJ whole genome shotgun (WGS) entry which is preliminary data.</text>
</comment>
<dbReference type="PANTHER" id="PTHR28026:SF9">
    <property type="entry name" value="2-HYDROXY-PALMITIC ACID DIOXYGENASE MPO1"/>
    <property type="match status" value="1"/>
</dbReference>
<feature type="transmembrane region" description="Helical" evidence="1">
    <location>
        <begin position="20"/>
        <end position="44"/>
    </location>
</feature>
<proteinExistence type="predicted"/>
<feature type="transmembrane region" description="Helical" evidence="1">
    <location>
        <begin position="142"/>
        <end position="162"/>
    </location>
</feature>
<evidence type="ECO:0000313" key="3">
    <source>
        <dbReference type="Proteomes" id="UP000094527"/>
    </source>
</evidence>
<keyword evidence="1" id="KW-1133">Transmembrane helix</keyword>
<dbReference type="Proteomes" id="UP000094527">
    <property type="component" value="Unassembled WGS sequence"/>
</dbReference>